<name>A0A1C4XDM0_9ACTN</name>
<dbReference type="OrthoDB" id="4175021at2"/>
<keyword evidence="2" id="KW-0812">Transmembrane</keyword>
<feature type="signal peptide" evidence="3">
    <location>
        <begin position="1"/>
        <end position="27"/>
    </location>
</feature>
<evidence type="ECO:0000256" key="1">
    <source>
        <dbReference type="SAM" id="MobiDB-lite"/>
    </source>
</evidence>
<feature type="compositionally biased region" description="Low complexity" evidence="1">
    <location>
        <begin position="188"/>
        <end position="213"/>
    </location>
</feature>
<keyword evidence="2" id="KW-0472">Membrane</keyword>
<feature type="chain" id="PRO_5008707915" description="MYXO-CTERM domain-containing protein" evidence="3">
    <location>
        <begin position="28"/>
        <end position="279"/>
    </location>
</feature>
<dbReference type="AlphaFoldDB" id="A0A1C4XDM0"/>
<proteinExistence type="predicted"/>
<dbReference type="Proteomes" id="UP000198797">
    <property type="component" value="Unassembled WGS sequence"/>
</dbReference>
<evidence type="ECO:0000256" key="3">
    <source>
        <dbReference type="SAM" id="SignalP"/>
    </source>
</evidence>
<dbReference type="SUPFAM" id="SSF49319">
    <property type="entry name" value="Actinoxanthin-like"/>
    <property type="match status" value="1"/>
</dbReference>
<gene>
    <name evidence="4" type="ORF">GA0070216_104302</name>
</gene>
<feature type="region of interest" description="Disordered" evidence="1">
    <location>
        <begin position="173"/>
        <end position="213"/>
    </location>
</feature>
<evidence type="ECO:0000313" key="4">
    <source>
        <dbReference type="EMBL" id="SCF06422.1"/>
    </source>
</evidence>
<evidence type="ECO:0000313" key="5">
    <source>
        <dbReference type="Proteomes" id="UP000198797"/>
    </source>
</evidence>
<keyword evidence="3" id="KW-0732">Signal</keyword>
<organism evidence="4 5">
    <name type="scientific">Micromonospora matsumotoense</name>
    <dbReference type="NCBI Taxonomy" id="121616"/>
    <lineage>
        <taxon>Bacteria</taxon>
        <taxon>Bacillati</taxon>
        <taxon>Actinomycetota</taxon>
        <taxon>Actinomycetes</taxon>
        <taxon>Micromonosporales</taxon>
        <taxon>Micromonosporaceae</taxon>
        <taxon>Micromonospora</taxon>
    </lineage>
</organism>
<feature type="transmembrane region" description="Helical" evidence="2">
    <location>
        <begin position="251"/>
        <end position="269"/>
    </location>
</feature>
<dbReference type="InterPro" id="IPR027273">
    <property type="entry name" value="Neocarzinostatin-like"/>
</dbReference>
<keyword evidence="2" id="KW-1133">Transmembrane helix</keyword>
<keyword evidence="5" id="KW-1185">Reference proteome</keyword>
<dbReference type="STRING" id="121616.GA0070216_104302"/>
<dbReference type="RefSeq" id="WP_091243614.1">
    <property type="nucleotide sequence ID" value="NZ_FMCU01000004.1"/>
</dbReference>
<protein>
    <recommendedName>
        <fullName evidence="6">MYXO-CTERM domain-containing protein</fullName>
    </recommendedName>
</protein>
<evidence type="ECO:0000256" key="2">
    <source>
        <dbReference type="SAM" id="Phobius"/>
    </source>
</evidence>
<sequence>MRALRRAVLIATLITLGVGVLPTPAHAGTGRGAAGQTLTVTPSAGVGRTGAKVTVAGSGYDVTKGIYVAFCVDNGAGVAPSPCGGGADTTGSTGASHWISSNPPSYGEGLAVPYGDGGSFRVSLTVATRIGDVDCTVRRCVVASRTDHTRTADRSQDVRVPITFAAGAAPARTTAAAPATTGVGGSTGRTTPPAAAPTGAVAAPTGAGPASAAVGPTGGVPTGADGGVDEAGRTDQAQVTRVSAASDTGRWWLAVLVVPLLGVALLAGLRRRRRRRATS</sequence>
<accession>A0A1C4XDM0</accession>
<dbReference type="EMBL" id="FMCU01000004">
    <property type="protein sequence ID" value="SCF06422.1"/>
    <property type="molecule type" value="Genomic_DNA"/>
</dbReference>
<reference evidence="5" key="1">
    <citation type="submission" date="2016-06" db="EMBL/GenBank/DDBJ databases">
        <authorList>
            <person name="Varghese N."/>
            <person name="Submissions Spin"/>
        </authorList>
    </citation>
    <scope>NUCLEOTIDE SEQUENCE [LARGE SCALE GENOMIC DNA]</scope>
    <source>
        <strain evidence="5">DSM 44100</strain>
    </source>
</reference>
<dbReference type="Gene3D" id="2.60.40.230">
    <property type="entry name" value="Neocarzinostatin-like"/>
    <property type="match status" value="1"/>
</dbReference>
<evidence type="ECO:0008006" key="6">
    <source>
        <dbReference type="Google" id="ProtNLM"/>
    </source>
</evidence>